<keyword evidence="1" id="KW-1133">Transmembrane helix</keyword>
<dbReference type="EMBL" id="AP014564">
    <property type="protein sequence ID" value="BAV95323.1"/>
    <property type="molecule type" value="Genomic_DNA"/>
</dbReference>
<dbReference type="Proteomes" id="UP000243197">
    <property type="component" value="Chromosome"/>
</dbReference>
<name>A0A1J1EBL7_9FLAO</name>
<evidence type="ECO:0000313" key="3">
    <source>
        <dbReference type="Proteomes" id="UP000243197"/>
    </source>
</evidence>
<feature type="transmembrane region" description="Helical" evidence="1">
    <location>
        <begin position="20"/>
        <end position="48"/>
    </location>
</feature>
<feature type="transmembrane region" description="Helical" evidence="1">
    <location>
        <begin position="110"/>
        <end position="128"/>
    </location>
</feature>
<dbReference type="InterPro" id="IPR007163">
    <property type="entry name" value="VCA0040-like"/>
</dbReference>
<protein>
    <submittedName>
        <fullName evidence="2">Membrane protein</fullName>
    </submittedName>
</protein>
<feature type="transmembrane region" description="Helical" evidence="1">
    <location>
        <begin position="77"/>
        <end position="98"/>
    </location>
</feature>
<keyword evidence="3" id="KW-1185">Reference proteome</keyword>
<dbReference type="Pfam" id="PF04018">
    <property type="entry name" value="VCA0040-like"/>
    <property type="match status" value="1"/>
</dbReference>
<proteinExistence type="predicted"/>
<feature type="transmembrane region" description="Helical" evidence="1">
    <location>
        <begin position="301"/>
        <end position="319"/>
    </location>
</feature>
<organism evidence="2 3">
    <name type="scientific">Ichthyobacterium seriolicida</name>
    <dbReference type="NCBI Taxonomy" id="242600"/>
    <lineage>
        <taxon>Bacteria</taxon>
        <taxon>Pseudomonadati</taxon>
        <taxon>Bacteroidota</taxon>
        <taxon>Flavobacteriia</taxon>
        <taxon>Flavobacteriales</taxon>
        <taxon>Ichthyobacteriaceae</taxon>
        <taxon>Ichthyobacterium</taxon>
    </lineage>
</organism>
<feature type="transmembrane region" description="Helical" evidence="1">
    <location>
        <begin position="225"/>
        <end position="245"/>
    </location>
</feature>
<dbReference type="PANTHER" id="PTHR37308">
    <property type="entry name" value="INTEGRAL MEMBRANE PROTEIN"/>
    <property type="match status" value="1"/>
</dbReference>
<dbReference type="PANTHER" id="PTHR37308:SF1">
    <property type="entry name" value="POLYPRENYL-PHOSPHATE TRANSPORTER"/>
    <property type="match status" value="1"/>
</dbReference>
<keyword evidence="1" id="KW-0812">Transmembrane</keyword>
<accession>A0A1J1EBL7</accession>
<dbReference type="AlphaFoldDB" id="A0A1J1EBL7"/>
<gene>
    <name evidence="2" type="ORF">JBKA6_1310</name>
</gene>
<feature type="transmembrane region" description="Helical" evidence="1">
    <location>
        <begin position="134"/>
        <end position="152"/>
    </location>
</feature>
<evidence type="ECO:0000313" key="2">
    <source>
        <dbReference type="EMBL" id="BAV95323.1"/>
    </source>
</evidence>
<feature type="transmembrane region" description="Helical" evidence="1">
    <location>
        <begin position="164"/>
        <end position="192"/>
    </location>
</feature>
<sequence length="332" mass="37164">MHYPHNRLGMNRKITDYITIVLKGMFMGAADIVPGVSGGTIAFISGIYEEFISSIKNINITAVKFVLKGDLSSLWKYINGNFLFCVFLGIGISVMSLSKLIAYLSEAYPILLWSFFFGLILSSIVIILKEIDKISFSVILCLLVGALLAYYITRVSPTSIPDTYSFLFLSGFIAIIAMILPGISGAFILLLLGSYENIINTVNFLREGIYTFNMELIFSSGSKLVVFWTGCAVGLLIFSKILSWMFKSYRDITLSVLTGFMIGFLNKVWPWKKKVYKGDSHPDNISFSEDLFFPSLNSEDMLIASILIFLLGIVSIILIDRYAKKQNFKPSK</sequence>
<evidence type="ECO:0000256" key="1">
    <source>
        <dbReference type="SAM" id="Phobius"/>
    </source>
</evidence>
<reference evidence="2 3" key="1">
    <citation type="submission" date="2014-03" db="EMBL/GenBank/DDBJ databases">
        <title>complete genome sequence of Flavobacteriaceae bacterium JBKA-6.</title>
        <authorList>
            <person name="Takano T."/>
            <person name="Nakamura Y."/>
            <person name="Takuma S."/>
            <person name="Yasuike M."/>
            <person name="Matsuyama T."/>
            <person name="Sakai T."/>
            <person name="Fujiwara A."/>
            <person name="Kimoto K."/>
            <person name="Fukuda Y."/>
            <person name="Kondo H."/>
            <person name="Hirono I."/>
            <person name="Nakayasu C."/>
        </authorList>
    </citation>
    <scope>NUCLEOTIDE SEQUENCE [LARGE SCALE GENOMIC DNA]</scope>
    <source>
        <strain evidence="2 3">JBKA-6</strain>
    </source>
</reference>
<dbReference type="KEGG" id="ise:JBKA6_1310"/>
<keyword evidence="1" id="KW-0472">Membrane</keyword>